<keyword evidence="2" id="KW-0812">Transmembrane</keyword>
<name>A0ABY7SMY9_9RHOB</name>
<proteinExistence type="predicted"/>
<feature type="transmembrane region" description="Helical" evidence="2">
    <location>
        <begin position="70"/>
        <end position="90"/>
    </location>
</feature>
<gene>
    <name evidence="4" type="ORF">JHX87_05560</name>
</gene>
<feature type="compositionally biased region" description="Basic and acidic residues" evidence="1">
    <location>
        <begin position="307"/>
        <end position="316"/>
    </location>
</feature>
<dbReference type="InterPro" id="IPR000620">
    <property type="entry name" value="EamA_dom"/>
</dbReference>
<feature type="transmembrane region" description="Helical" evidence="2">
    <location>
        <begin position="177"/>
        <end position="197"/>
    </location>
</feature>
<dbReference type="Gene3D" id="1.10.3730.20">
    <property type="match status" value="1"/>
</dbReference>
<feature type="transmembrane region" description="Helical" evidence="2">
    <location>
        <begin position="96"/>
        <end position="114"/>
    </location>
</feature>
<feature type="region of interest" description="Disordered" evidence="1">
    <location>
        <begin position="292"/>
        <end position="316"/>
    </location>
</feature>
<dbReference type="Proteomes" id="UP001219349">
    <property type="component" value="Chromosome"/>
</dbReference>
<feature type="transmembrane region" description="Helical" evidence="2">
    <location>
        <begin position="7"/>
        <end position="28"/>
    </location>
</feature>
<reference evidence="4 5" key="1">
    <citation type="submission" date="2021-01" db="EMBL/GenBank/DDBJ databases">
        <title>Biogeographic distribution of Paracoccus.</title>
        <authorList>
            <person name="Hollensteiner J."/>
            <person name="Leineberger J."/>
            <person name="Brinkhoff T."/>
            <person name="Daniel R."/>
        </authorList>
    </citation>
    <scope>NUCLEOTIDE SEQUENCE [LARGE SCALE GENOMIC DNA]</scope>
    <source>
        <strain evidence="4 5">KCTC 22803</strain>
    </source>
</reference>
<dbReference type="PANTHER" id="PTHR22911">
    <property type="entry name" value="ACYL-MALONYL CONDENSING ENZYME-RELATED"/>
    <property type="match status" value="1"/>
</dbReference>
<sequence>MTEHQKAAALMVLGMAAFAFEDVFIKLLTTSMPIGLIMAFLGILGGLVFWAVMAVRGIRLFTRDLLHPMVLLRNLGEALCGILFVAALALGDLSSAAAIIQALPLTMTLGAALLLGEPVGWRRWTSIMVGFVGVLMILRPGGEAFQPASLLALGAVVMLTVRDLATRRVPEHVPSDALTASAFLSAGLGGVVLAILQQTAPRLPAGDEAFYLLGALCFGLGGYSAMVIATRIAPIAVIAPFRYARLVFAMILGILIFHERPDAMTLIGAAIIVGSGIYTMWREARRKAGDGLAPAEAAGSVSAMVDPPRRDHRDSD</sequence>
<dbReference type="PANTHER" id="PTHR22911:SF135">
    <property type="entry name" value="BLR4310 PROTEIN"/>
    <property type="match status" value="1"/>
</dbReference>
<evidence type="ECO:0000259" key="3">
    <source>
        <dbReference type="Pfam" id="PF00892"/>
    </source>
</evidence>
<keyword evidence="5" id="KW-1185">Reference proteome</keyword>
<organism evidence="4 5">
    <name type="scientific">Paracoccus fistulariae</name>
    <dbReference type="NCBI Taxonomy" id="658446"/>
    <lineage>
        <taxon>Bacteria</taxon>
        <taxon>Pseudomonadati</taxon>
        <taxon>Pseudomonadota</taxon>
        <taxon>Alphaproteobacteria</taxon>
        <taxon>Rhodobacterales</taxon>
        <taxon>Paracoccaceae</taxon>
        <taxon>Paracoccus</taxon>
    </lineage>
</organism>
<dbReference type="InterPro" id="IPR037185">
    <property type="entry name" value="EmrE-like"/>
</dbReference>
<protein>
    <submittedName>
        <fullName evidence="4">DMT family transporter</fullName>
    </submittedName>
</protein>
<evidence type="ECO:0000313" key="5">
    <source>
        <dbReference type="Proteomes" id="UP001219349"/>
    </source>
</evidence>
<keyword evidence="2" id="KW-0472">Membrane</keyword>
<feature type="transmembrane region" description="Helical" evidence="2">
    <location>
        <begin position="263"/>
        <end position="281"/>
    </location>
</feature>
<dbReference type="SUPFAM" id="SSF103481">
    <property type="entry name" value="Multidrug resistance efflux transporter EmrE"/>
    <property type="match status" value="2"/>
</dbReference>
<dbReference type="EMBL" id="CP067136">
    <property type="protein sequence ID" value="WCR08283.1"/>
    <property type="molecule type" value="Genomic_DNA"/>
</dbReference>
<accession>A0ABY7SMY9</accession>
<feature type="transmembrane region" description="Helical" evidence="2">
    <location>
        <begin position="241"/>
        <end position="257"/>
    </location>
</feature>
<feature type="transmembrane region" description="Helical" evidence="2">
    <location>
        <begin position="34"/>
        <end position="58"/>
    </location>
</feature>
<evidence type="ECO:0000256" key="1">
    <source>
        <dbReference type="SAM" id="MobiDB-lite"/>
    </source>
</evidence>
<feature type="domain" description="EamA" evidence="3">
    <location>
        <begin position="6"/>
        <end position="138"/>
    </location>
</feature>
<feature type="domain" description="EamA" evidence="3">
    <location>
        <begin position="148"/>
        <end position="275"/>
    </location>
</feature>
<evidence type="ECO:0000256" key="2">
    <source>
        <dbReference type="SAM" id="Phobius"/>
    </source>
</evidence>
<feature type="transmembrane region" description="Helical" evidence="2">
    <location>
        <begin position="209"/>
        <end position="229"/>
    </location>
</feature>
<keyword evidence="2" id="KW-1133">Transmembrane helix</keyword>
<evidence type="ECO:0000313" key="4">
    <source>
        <dbReference type="EMBL" id="WCR08283.1"/>
    </source>
</evidence>
<dbReference type="RefSeq" id="WP_271883038.1">
    <property type="nucleotide sequence ID" value="NZ_CP067136.1"/>
</dbReference>
<dbReference type="Pfam" id="PF00892">
    <property type="entry name" value="EamA"/>
    <property type="match status" value="2"/>
</dbReference>